<accession>A0ABU3NSU8</accession>
<sequence length="505" mass="53283">MELELLLKGFAVVLQPSCFGLIFLGVLSGVLIGALPGLTATMGVALLIPFTFGLPVHQGLGMLLGIFCGAIYGGSIAAILIRTPGTPAAAATVLDGYPLNQKGEAGRALSMSIFASFVGGFSGALIMTFASPQISKIALKFSAPEYFGLAIFGLSIIISISGNSIIKGIIAGFFGMLISTIGLDPMAGYPRFTFGVMDLFEGPAFIPTLIGLFALSEVFKGVEVLYKQERVQAVKQQLLPSLADIKKTWVTIVKSTFIGAFIGSVPGAGSDISAFVAYGEAKRSSKNPENFGKGEITGVAAAEAANNACTGGAMIPMLSLGVPGDAVTAVLLGALVIQGLQPGPLLFKDHIDIVYSIFAGMMMANFFMFIIGIFGIRFFVKIISVERSFLIPVIFLLSIVGAYSMRNSLFDVGLAVVFGIIGYFMQRYDFPASPILLSLILGPLAESSLRRSMIVSHGDFSVLFTRPISLTLIILAIASLIASAVMQMRLEKKMLAESEKDASPE</sequence>
<feature type="domain" description="DUF112" evidence="2">
    <location>
        <begin position="21"/>
        <end position="437"/>
    </location>
</feature>
<name>A0ABU3NSU8_9FIRM</name>
<dbReference type="InterPro" id="IPR002823">
    <property type="entry name" value="DUF112_TM"/>
</dbReference>
<dbReference type="EMBL" id="JAUOZS010000001">
    <property type="protein sequence ID" value="MDT8899896.1"/>
    <property type="molecule type" value="Genomic_DNA"/>
</dbReference>
<evidence type="ECO:0000313" key="3">
    <source>
        <dbReference type="EMBL" id="MDT8899896.1"/>
    </source>
</evidence>
<keyword evidence="4" id="KW-1185">Reference proteome</keyword>
<organism evidence="3 4">
    <name type="scientific">Anaeroselena agilis</name>
    <dbReference type="NCBI Taxonomy" id="3063788"/>
    <lineage>
        <taxon>Bacteria</taxon>
        <taxon>Bacillati</taxon>
        <taxon>Bacillota</taxon>
        <taxon>Negativicutes</taxon>
        <taxon>Acetonemataceae</taxon>
        <taxon>Anaeroselena</taxon>
    </lineage>
</organism>
<dbReference type="Pfam" id="PF01970">
    <property type="entry name" value="TctA"/>
    <property type="match status" value="1"/>
</dbReference>
<feature type="transmembrane region" description="Helical" evidence="1">
    <location>
        <begin position="164"/>
        <end position="183"/>
    </location>
</feature>
<feature type="transmembrane region" description="Helical" evidence="1">
    <location>
        <begin position="320"/>
        <end position="341"/>
    </location>
</feature>
<feature type="transmembrane region" description="Helical" evidence="1">
    <location>
        <begin position="387"/>
        <end position="403"/>
    </location>
</feature>
<evidence type="ECO:0000259" key="2">
    <source>
        <dbReference type="Pfam" id="PF01970"/>
    </source>
</evidence>
<feature type="transmembrane region" description="Helical" evidence="1">
    <location>
        <begin position="20"/>
        <end position="48"/>
    </location>
</feature>
<dbReference type="Proteomes" id="UP001254848">
    <property type="component" value="Unassembled WGS sequence"/>
</dbReference>
<feature type="transmembrane region" description="Helical" evidence="1">
    <location>
        <begin position="353"/>
        <end position="380"/>
    </location>
</feature>
<feature type="transmembrane region" description="Helical" evidence="1">
    <location>
        <begin position="108"/>
        <end position="130"/>
    </location>
</feature>
<feature type="transmembrane region" description="Helical" evidence="1">
    <location>
        <begin position="137"/>
        <end position="158"/>
    </location>
</feature>
<keyword evidence="1" id="KW-0472">Membrane</keyword>
<evidence type="ECO:0000256" key="1">
    <source>
        <dbReference type="SAM" id="Phobius"/>
    </source>
</evidence>
<feature type="transmembrane region" description="Helical" evidence="1">
    <location>
        <begin position="468"/>
        <end position="486"/>
    </location>
</feature>
<keyword evidence="1" id="KW-1133">Transmembrane helix</keyword>
<dbReference type="RefSeq" id="WP_413778461.1">
    <property type="nucleotide sequence ID" value="NZ_JAUOZS010000001.1"/>
</dbReference>
<comment type="caution">
    <text evidence="3">The sequence shown here is derived from an EMBL/GenBank/DDBJ whole genome shotgun (WGS) entry which is preliminary data.</text>
</comment>
<dbReference type="PANTHER" id="PTHR35342">
    <property type="entry name" value="TRICARBOXYLIC TRANSPORT PROTEIN"/>
    <property type="match status" value="1"/>
</dbReference>
<keyword evidence="1" id="KW-0812">Transmembrane</keyword>
<evidence type="ECO:0000313" key="4">
    <source>
        <dbReference type="Proteomes" id="UP001254848"/>
    </source>
</evidence>
<proteinExistence type="predicted"/>
<dbReference type="PANTHER" id="PTHR35342:SF5">
    <property type="entry name" value="TRICARBOXYLIC TRANSPORT PROTEIN"/>
    <property type="match status" value="1"/>
</dbReference>
<feature type="transmembrane region" description="Helical" evidence="1">
    <location>
        <begin position="60"/>
        <end position="81"/>
    </location>
</feature>
<reference evidence="3 4" key="1">
    <citation type="submission" date="2023-07" db="EMBL/GenBank/DDBJ databases">
        <title>The novel representative of Negativicutes class, Anaeroselena agilis gen. nov. sp. nov.</title>
        <authorList>
            <person name="Prokofeva M.I."/>
            <person name="Elcheninov A.G."/>
            <person name="Klyukina A."/>
            <person name="Kublanov I.V."/>
            <person name="Frolov E.N."/>
            <person name="Podosokorskaya O.A."/>
        </authorList>
    </citation>
    <scope>NUCLEOTIDE SEQUENCE [LARGE SCALE GENOMIC DNA]</scope>
    <source>
        <strain evidence="3 4">4137-cl</strain>
    </source>
</reference>
<protein>
    <submittedName>
        <fullName evidence="3">Tripartite tricarboxylate transporter permease</fullName>
    </submittedName>
</protein>
<gene>
    <name evidence="3" type="ORF">Q4T40_01350</name>
</gene>